<protein>
    <submittedName>
        <fullName evidence="1">Uncharacterized protein</fullName>
    </submittedName>
</protein>
<evidence type="ECO:0000313" key="2">
    <source>
        <dbReference type="Proteomes" id="UP001162501"/>
    </source>
</evidence>
<accession>A0AC59Y0L4</accession>
<gene>
    <name evidence="1" type="ORF">MRATA1EN22A_LOCUS312</name>
</gene>
<evidence type="ECO:0000313" key="1">
    <source>
        <dbReference type="EMBL" id="CAM9276502.1"/>
    </source>
</evidence>
<reference evidence="1" key="1">
    <citation type="submission" date="2023-05" db="EMBL/GenBank/DDBJ databases">
        <authorList>
            <consortium name="ELIXIR-Norway"/>
        </authorList>
    </citation>
    <scope>NUCLEOTIDE SEQUENCE</scope>
</reference>
<organism evidence="1 2">
    <name type="scientific">Rangifer tarandus platyrhynchus</name>
    <name type="common">Svalbard reindeer</name>
    <dbReference type="NCBI Taxonomy" id="3082113"/>
    <lineage>
        <taxon>Eukaryota</taxon>
        <taxon>Metazoa</taxon>
        <taxon>Chordata</taxon>
        <taxon>Craniata</taxon>
        <taxon>Vertebrata</taxon>
        <taxon>Euteleostomi</taxon>
        <taxon>Mammalia</taxon>
        <taxon>Eutheria</taxon>
        <taxon>Laurasiatheria</taxon>
        <taxon>Artiodactyla</taxon>
        <taxon>Ruminantia</taxon>
        <taxon>Pecora</taxon>
        <taxon>Cervidae</taxon>
        <taxon>Odocoileinae</taxon>
        <taxon>Rangifer</taxon>
    </lineage>
</organism>
<dbReference type="EMBL" id="OX596085">
    <property type="protein sequence ID" value="CAM9276502.1"/>
    <property type="molecule type" value="Genomic_DNA"/>
</dbReference>
<reference evidence="1" key="2">
    <citation type="submission" date="2025-03" db="EMBL/GenBank/DDBJ databases">
        <authorList>
            <consortium name="ELIXIR-Norway"/>
            <consortium name="Elixir Norway"/>
        </authorList>
    </citation>
    <scope>NUCLEOTIDE SEQUENCE</scope>
</reference>
<sequence>MSFLCQQIYLNLSYTRNEFLKKERKNRVPLTFLLSQTSTFFSPLFIIKTFPKRNQEMSFGSFFKKCIYFFWLHWVLVAALGLSLVVESGGCSSLWSLGSSLWWLLFLQGTVSRYTGFSSYSMQVQSL</sequence>
<dbReference type="Proteomes" id="UP001162501">
    <property type="component" value="Chromosome 1"/>
</dbReference>
<name>A0AC59Y0L4_RANTA</name>
<proteinExistence type="predicted"/>